<accession>A7RKS4</accession>
<dbReference type="HOGENOM" id="CLU_009579_6_1_1"/>
<dbReference type="InterPro" id="IPR017452">
    <property type="entry name" value="GPCR_Rhodpsn_7TM"/>
</dbReference>
<evidence type="ECO:0000256" key="3">
    <source>
        <dbReference type="ARBA" id="ARBA00022692"/>
    </source>
</evidence>
<evidence type="ECO:0000256" key="1">
    <source>
        <dbReference type="ARBA" id="ARBA00004651"/>
    </source>
</evidence>
<dbReference type="FunFam" id="1.20.1070.10:FF:000769">
    <property type="entry name" value="Predicted protein"/>
    <property type="match status" value="1"/>
</dbReference>
<dbReference type="eggNOG" id="KOG3656">
    <property type="taxonomic scope" value="Eukaryota"/>
</dbReference>
<evidence type="ECO:0000259" key="8">
    <source>
        <dbReference type="PROSITE" id="PS50262"/>
    </source>
</evidence>
<dbReference type="PANTHER" id="PTHR24241:SF76">
    <property type="entry name" value="NEUROPEPTIDE SIFAMIDE RECEPTOR"/>
    <property type="match status" value="1"/>
</dbReference>
<keyword evidence="4 7" id="KW-1133">Transmembrane helix</keyword>
<proteinExistence type="predicted"/>
<keyword evidence="5 7" id="KW-0472">Membrane</keyword>
<dbReference type="OMA" id="ADESSWF"/>
<dbReference type="InParanoid" id="A7RKS4"/>
<gene>
    <name evidence="9" type="ORF">NEMVEDRAFT_v1g198552</name>
</gene>
<keyword evidence="10" id="KW-1185">Reference proteome</keyword>
<keyword evidence="3 7" id="KW-0812">Transmembrane</keyword>
<feature type="domain" description="G-protein coupled receptors family 1 profile" evidence="8">
    <location>
        <begin position="45"/>
        <end position="337"/>
    </location>
</feature>
<dbReference type="AlphaFoldDB" id="A7RKS4"/>
<dbReference type="Proteomes" id="UP000001593">
    <property type="component" value="Unassembled WGS sequence"/>
</dbReference>
<name>A7RKS4_NEMVE</name>
<dbReference type="GO" id="GO:0005886">
    <property type="term" value="C:plasma membrane"/>
    <property type="evidence" value="ECO:0000318"/>
    <property type="project" value="GO_Central"/>
</dbReference>
<dbReference type="PRINTS" id="PR00237">
    <property type="entry name" value="GPCRRHODOPSN"/>
</dbReference>
<evidence type="ECO:0000256" key="5">
    <source>
        <dbReference type="ARBA" id="ARBA00023136"/>
    </source>
</evidence>
<organism evidence="9 10">
    <name type="scientific">Nematostella vectensis</name>
    <name type="common">Starlet sea anemone</name>
    <dbReference type="NCBI Taxonomy" id="45351"/>
    <lineage>
        <taxon>Eukaryota</taxon>
        <taxon>Metazoa</taxon>
        <taxon>Cnidaria</taxon>
        <taxon>Anthozoa</taxon>
        <taxon>Hexacorallia</taxon>
        <taxon>Actiniaria</taxon>
        <taxon>Edwardsiidae</taxon>
        <taxon>Nematostella</taxon>
    </lineage>
</organism>
<reference evidence="9 10" key="1">
    <citation type="journal article" date="2007" name="Science">
        <title>Sea anemone genome reveals ancestral eumetazoan gene repertoire and genomic organization.</title>
        <authorList>
            <person name="Putnam N.H."/>
            <person name="Srivastava M."/>
            <person name="Hellsten U."/>
            <person name="Dirks B."/>
            <person name="Chapman J."/>
            <person name="Salamov A."/>
            <person name="Terry A."/>
            <person name="Shapiro H."/>
            <person name="Lindquist E."/>
            <person name="Kapitonov V.V."/>
            <person name="Jurka J."/>
            <person name="Genikhovich G."/>
            <person name="Grigoriev I.V."/>
            <person name="Lucas S.M."/>
            <person name="Steele R.E."/>
            <person name="Finnerty J.R."/>
            <person name="Technau U."/>
            <person name="Martindale M.Q."/>
            <person name="Rokhsar D.S."/>
        </authorList>
    </citation>
    <scope>NUCLEOTIDE SEQUENCE [LARGE SCALE GENOMIC DNA]</scope>
    <source>
        <strain evidence="10">CH2 X CH6</strain>
    </source>
</reference>
<dbReference type="GO" id="GO:0008528">
    <property type="term" value="F:G protein-coupled peptide receptor activity"/>
    <property type="evidence" value="ECO:0000318"/>
    <property type="project" value="GO_Central"/>
</dbReference>
<evidence type="ECO:0000313" key="9">
    <source>
        <dbReference type="EMBL" id="EDO48039.1"/>
    </source>
</evidence>
<feature type="transmembrane region" description="Helical" evidence="7">
    <location>
        <begin position="101"/>
        <end position="122"/>
    </location>
</feature>
<protein>
    <recommendedName>
        <fullName evidence="8">G-protein coupled receptors family 1 profile domain-containing protein</fullName>
    </recommendedName>
</protein>
<evidence type="ECO:0000256" key="2">
    <source>
        <dbReference type="ARBA" id="ARBA00022475"/>
    </source>
</evidence>
<dbReference type="PANTHER" id="PTHR24241">
    <property type="entry name" value="NEUROPEPTIDE RECEPTOR-RELATED G-PROTEIN COUPLED RECEPTOR"/>
    <property type="match status" value="1"/>
</dbReference>
<dbReference type="InterPro" id="IPR000276">
    <property type="entry name" value="GPCR_Rhodpsn"/>
</dbReference>
<keyword evidence="6" id="KW-0675">Receptor</keyword>
<dbReference type="SUPFAM" id="SSF81321">
    <property type="entry name" value="Family A G protein-coupled receptor-like"/>
    <property type="match status" value="1"/>
</dbReference>
<sequence>MNNTTIDLDQNTTGLYFTPHYQESIPVKGILLGVFAATILGSLVGNIAVIRATCGMARTPVTYILVMNMAVAELVYTLSMSLSVIYLELEYWPYGVFMCKVIFPVQVIAKFVITTSIAAISVRRYQMITGRSLRAPSKTCLRLTILGFWGLGLAVSIPLLIVLELVIYPPNPHSYCVDYFPGTQLEQATSAMQYSLARFILGFVVPIVVMMISYGAVAVSLKQSISRQRLSRTRIDSLTPSVNTRLSTHSMDLVGPNGQRSLTVTSPTADMESQPQEPNQLIKHEKDLIRMFYIIIFVFVLFYFPYQIYFMIENNVLKDWYYVNLLHITDLTDIAHL</sequence>
<feature type="transmembrane region" description="Helical" evidence="7">
    <location>
        <begin position="199"/>
        <end position="221"/>
    </location>
</feature>
<feature type="transmembrane region" description="Helical" evidence="7">
    <location>
        <begin position="291"/>
        <end position="312"/>
    </location>
</feature>
<evidence type="ECO:0000256" key="4">
    <source>
        <dbReference type="ARBA" id="ARBA00022989"/>
    </source>
</evidence>
<evidence type="ECO:0000313" key="10">
    <source>
        <dbReference type="Proteomes" id="UP000001593"/>
    </source>
</evidence>
<feature type="transmembrane region" description="Helical" evidence="7">
    <location>
        <begin position="143"/>
        <end position="168"/>
    </location>
</feature>
<keyword evidence="2" id="KW-1003">Cell membrane</keyword>
<feature type="transmembrane region" description="Helical" evidence="7">
    <location>
        <begin position="29"/>
        <end position="49"/>
    </location>
</feature>
<dbReference type="GO" id="GO:0007218">
    <property type="term" value="P:neuropeptide signaling pathway"/>
    <property type="evidence" value="ECO:0000318"/>
    <property type="project" value="GO_Central"/>
</dbReference>
<dbReference type="PhylomeDB" id="A7RKS4"/>
<dbReference type="Pfam" id="PF00001">
    <property type="entry name" value="7tm_1"/>
    <property type="match status" value="1"/>
</dbReference>
<dbReference type="Gene3D" id="1.20.1070.10">
    <property type="entry name" value="Rhodopsin 7-helix transmembrane proteins"/>
    <property type="match status" value="1"/>
</dbReference>
<dbReference type="EMBL" id="DS469516">
    <property type="protein sequence ID" value="EDO48039.1"/>
    <property type="molecule type" value="Genomic_DNA"/>
</dbReference>
<evidence type="ECO:0000256" key="7">
    <source>
        <dbReference type="SAM" id="Phobius"/>
    </source>
</evidence>
<comment type="subcellular location">
    <subcellularLocation>
        <location evidence="1">Cell membrane</location>
        <topology evidence="1">Multi-pass membrane protein</topology>
    </subcellularLocation>
</comment>
<dbReference type="CDD" id="cd00637">
    <property type="entry name" value="7tm_classA_rhodopsin-like"/>
    <property type="match status" value="1"/>
</dbReference>
<feature type="transmembrane region" description="Helical" evidence="7">
    <location>
        <begin position="61"/>
        <end position="89"/>
    </location>
</feature>
<dbReference type="STRING" id="45351.A7RKS4"/>
<evidence type="ECO:0000256" key="6">
    <source>
        <dbReference type="ARBA" id="ARBA00023170"/>
    </source>
</evidence>
<dbReference type="PROSITE" id="PS50262">
    <property type="entry name" value="G_PROTEIN_RECEP_F1_2"/>
    <property type="match status" value="1"/>
</dbReference>